<dbReference type="AlphaFoldDB" id="R7Q4N0"/>
<gene>
    <name evidence="1" type="ORF">CHC_T00001442001</name>
</gene>
<sequence>MGVQSTCCRRIGDGSFFIAKRSWDRLCKDFPTTTTGRKRLLPLAFDGDARFVYEEIAGFNPDATCDELWKLLGNRLCNEIHQSALRDRFFAMTWNEKRESFEKFAWRLRSASLLLPGTVDDGLLLNRLKNGLPSRLQDQAKLASGTFDEVVSRVSSLSSAQINRIERVREVRDDRPASTGPAMNYPAGDRFSHVRCHYSTVRG</sequence>
<reference evidence="2" key="1">
    <citation type="journal article" date="2013" name="Proc. Natl. Acad. Sci. U.S.A.">
        <title>Genome structure and metabolic features in the red seaweed Chondrus crispus shed light on evolution of the Archaeplastida.</title>
        <authorList>
            <person name="Collen J."/>
            <person name="Porcel B."/>
            <person name="Carre W."/>
            <person name="Ball S.G."/>
            <person name="Chaparro C."/>
            <person name="Tonon T."/>
            <person name="Barbeyron T."/>
            <person name="Michel G."/>
            <person name="Noel B."/>
            <person name="Valentin K."/>
            <person name="Elias M."/>
            <person name="Artiguenave F."/>
            <person name="Arun A."/>
            <person name="Aury J.M."/>
            <person name="Barbosa-Neto J.F."/>
            <person name="Bothwell J.H."/>
            <person name="Bouget F.Y."/>
            <person name="Brillet L."/>
            <person name="Cabello-Hurtado F."/>
            <person name="Capella-Gutierrez S."/>
            <person name="Charrier B."/>
            <person name="Cladiere L."/>
            <person name="Cock J.M."/>
            <person name="Coelho S.M."/>
            <person name="Colleoni C."/>
            <person name="Czjzek M."/>
            <person name="Da Silva C."/>
            <person name="Delage L."/>
            <person name="Denoeud F."/>
            <person name="Deschamps P."/>
            <person name="Dittami S.M."/>
            <person name="Gabaldon T."/>
            <person name="Gachon C.M."/>
            <person name="Groisillier A."/>
            <person name="Herve C."/>
            <person name="Jabbari K."/>
            <person name="Katinka M."/>
            <person name="Kloareg B."/>
            <person name="Kowalczyk N."/>
            <person name="Labadie K."/>
            <person name="Leblanc C."/>
            <person name="Lopez P.J."/>
            <person name="McLachlan D.H."/>
            <person name="Meslet-Cladiere L."/>
            <person name="Moustafa A."/>
            <person name="Nehr Z."/>
            <person name="Nyvall Collen P."/>
            <person name="Panaud O."/>
            <person name="Partensky F."/>
            <person name="Poulain J."/>
            <person name="Rensing S.A."/>
            <person name="Rousvoal S."/>
            <person name="Samson G."/>
            <person name="Symeonidi A."/>
            <person name="Weissenbach J."/>
            <person name="Zambounis A."/>
            <person name="Wincker P."/>
            <person name="Boyen C."/>
        </authorList>
    </citation>
    <scope>NUCLEOTIDE SEQUENCE [LARGE SCALE GENOMIC DNA]</scope>
    <source>
        <strain evidence="2">cv. Stackhouse</strain>
    </source>
</reference>
<accession>R7Q4N0</accession>
<dbReference type="RefSeq" id="XP_005712629.1">
    <property type="nucleotide sequence ID" value="XM_005712572.1"/>
</dbReference>
<dbReference type="EMBL" id="HG001592">
    <property type="protein sequence ID" value="CDF32828.1"/>
    <property type="molecule type" value="Genomic_DNA"/>
</dbReference>
<evidence type="ECO:0000313" key="1">
    <source>
        <dbReference type="EMBL" id="CDF32828.1"/>
    </source>
</evidence>
<dbReference type="Proteomes" id="UP000012073">
    <property type="component" value="Unassembled WGS sequence"/>
</dbReference>
<dbReference type="GeneID" id="17320345"/>
<name>R7Q4N0_CHOCR</name>
<keyword evidence="2" id="KW-1185">Reference proteome</keyword>
<dbReference type="KEGG" id="ccp:CHC_T00001442001"/>
<dbReference type="Gramene" id="CDF32828">
    <property type="protein sequence ID" value="CDF32828"/>
    <property type="gene ID" value="CHC_T00001442001"/>
</dbReference>
<evidence type="ECO:0000313" key="2">
    <source>
        <dbReference type="Proteomes" id="UP000012073"/>
    </source>
</evidence>
<organism evidence="1 2">
    <name type="scientific">Chondrus crispus</name>
    <name type="common">Carrageen Irish moss</name>
    <name type="synonym">Polymorpha crispa</name>
    <dbReference type="NCBI Taxonomy" id="2769"/>
    <lineage>
        <taxon>Eukaryota</taxon>
        <taxon>Rhodophyta</taxon>
        <taxon>Florideophyceae</taxon>
        <taxon>Rhodymeniophycidae</taxon>
        <taxon>Gigartinales</taxon>
        <taxon>Gigartinaceae</taxon>
        <taxon>Chondrus</taxon>
    </lineage>
</organism>
<protein>
    <submittedName>
        <fullName evidence="1">Uncharacterized protein</fullName>
    </submittedName>
</protein>
<proteinExistence type="predicted"/>